<evidence type="ECO:0000313" key="6">
    <source>
        <dbReference type="EMBL" id="KAL2801884.1"/>
    </source>
</evidence>
<evidence type="ECO:0000313" key="7">
    <source>
        <dbReference type="Proteomes" id="UP001610334"/>
    </source>
</evidence>
<dbReference type="InterPro" id="IPR051356">
    <property type="entry name" value="SOX/SOX-like_TF"/>
</dbReference>
<feature type="DNA-binding region" description="HMG box" evidence="3">
    <location>
        <begin position="138"/>
        <end position="206"/>
    </location>
</feature>
<dbReference type="PROSITE" id="PS50118">
    <property type="entry name" value="HMG_BOX_2"/>
    <property type="match status" value="1"/>
</dbReference>
<reference evidence="6 7" key="1">
    <citation type="submission" date="2024-07" db="EMBL/GenBank/DDBJ databases">
        <title>Section-level genome sequencing and comparative genomics of Aspergillus sections Usti and Cavernicolus.</title>
        <authorList>
            <consortium name="Lawrence Berkeley National Laboratory"/>
            <person name="Nybo J.L."/>
            <person name="Vesth T.C."/>
            <person name="Theobald S."/>
            <person name="Frisvad J.C."/>
            <person name="Larsen T.O."/>
            <person name="Kjaerboelling I."/>
            <person name="Rothschild-Mancinelli K."/>
            <person name="Lyhne E.K."/>
            <person name="Kogle M.E."/>
            <person name="Barry K."/>
            <person name="Clum A."/>
            <person name="Na H."/>
            <person name="Ledsgaard L."/>
            <person name="Lin J."/>
            <person name="Lipzen A."/>
            <person name="Kuo A."/>
            <person name="Riley R."/>
            <person name="Mondo S."/>
            <person name="Labutti K."/>
            <person name="Haridas S."/>
            <person name="Pangalinan J."/>
            <person name="Salamov A.A."/>
            <person name="Simmons B.A."/>
            <person name="Magnuson J.K."/>
            <person name="Chen J."/>
            <person name="Drula E."/>
            <person name="Henrissat B."/>
            <person name="Wiebenga A."/>
            <person name="Lubbers R.J."/>
            <person name="Gomes A.C."/>
            <person name="Makela M.R."/>
            <person name="Stajich J."/>
            <person name="Grigoriev I.V."/>
            <person name="Mortensen U.H."/>
            <person name="De Vries R.P."/>
            <person name="Baker S.E."/>
            <person name="Andersen M.R."/>
        </authorList>
    </citation>
    <scope>NUCLEOTIDE SEQUENCE [LARGE SCALE GENOMIC DNA]</scope>
    <source>
        <strain evidence="6 7">CBS 588.65</strain>
    </source>
</reference>
<accession>A0ABR4GTK2</accession>
<evidence type="ECO:0000259" key="5">
    <source>
        <dbReference type="PROSITE" id="PS50118"/>
    </source>
</evidence>
<protein>
    <recommendedName>
        <fullName evidence="5">HMG box domain-containing protein</fullName>
    </recommendedName>
</protein>
<feature type="region of interest" description="Disordered" evidence="4">
    <location>
        <begin position="57"/>
        <end position="86"/>
    </location>
</feature>
<dbReference type="SUPFAM" id="SSF47095">
    <property type="entry name" value="HMG-box"/>
    <property type="match status" value="1"/>
</dbReference>
<feature type="region of interest" description="Disordered" evidence="4">
    <location>
        <begin position="1"/>
        <end position="30"/>
    </location>
</feature>
<keyword evidence="7" id="KW-1185">Reference proteome</keyword>
<dbReference type="PANTHER" id="PTHR45789">
    <property type="entry name" value="FI18025P1"/>
    <property type="match status" value="1"/>
</dbReference>
<evidence type="ECO:0000256" key="1">
    <source>
        <dbReference type="ARBA" id="ARBA00023125"/>
    </source>
</evidence>
<dbReference type="SMART" id="SM00398">
    <property type="entry name" value="HMG"/>
    <property type="match status" value="1"/>
</dbReference>
<dbReference type="InterPro" id="IPR009071">
    <property type="entry name" value="HMG_box_dom"/>
</dbReference>
<feature type="domain" description="HMG box" evidence="5">
    <location>
        <begin position="138"/>
        <end position="206"/>
    </location>
</feature>
<comment type="caution">
    <text evidence="6">The sequence shown here is derived from an EMBL/GenBank/DDBJ whole genome shotgun (WGS) entry which is preliminary data.</text>
</comment>
<evidence type="ECO:0000256" key="3">
    <source>
        <dbReference type="PROSITE-ProRule" id="PRU00267"/>
    </source>
</evidence>
<dbReference type="Proteomes" id="UP001610334">
    <property type="component" value="Unassembled WGS sequence"/>
</dbReference>
<dbReference type="Pfam" id="PF00505">
    <property type="entry name" value="HMG_box"/>
    <property type="match status" value="1"/>
</dbReference>
<dbReference type="InterPro" id="IPR036910">
    <property type="entry name" value="HMG_box_dom_sf"/>
</dbReference>
<evidence type="ECO:0000256" key="4">
    <source>
        <dbReference type="SAM" id="MobiDB-lite"/>
    </source>
</evidence>
<gene>
    <name evidence="6" type="ORF">BJX63DRAFT_141171</name>
</gene>
<keyword evidence="1 3" id="KW-0238">DNA-binding</keyword>
<dbReference type="Gene3D" id="1.10.30.10">
    <property type="entry name" value="High mobility group box domain"/>
    <property type="match status" value="1"/>
</dbReference>
<keyword evidence="2 3" id="KW-0539">Nucleus</keyword>
<organism evidence="6 7">
    <name type="scientific">Aspergillus granulosus</name>
    <dbReference type="NCBI Taxonomy" id="176169"/>
    <lineage>
        <taxon>Eukaryota</taxon>
        <taxon>Fungi</taxon>
        <taxon>Dikarya</taxon>
        <taxon>Ascomycota</taxon>
        <taxon>Pezizomycotina</taxon>
        <taxon>Eurotiomycetes</taxon>
        <taxon>Eurotiomycetidae</taxon>
        <taxon>Eurotiales</taxon>
        <taxon>Aspergillaceae</taxon>
        <taxon>Aspergillus</taxon>
        <taxon>Aspergillus subgen. Nidulantes</taxon>
    </lineage>
</organism>
<feature type="compositionally biased region" description="Polar residues" evidence="4">
    <location>
        <begin position="68"/>
        <end position="77"/>
    </location>
</feature>
<proteinExistence type="predicted"/>
<name>A0ABR4GTK2_9EURO</name>
<dbReference type="PANTHER" id="PTHR45789:SF2">
    <property type="entry name" value="FI18025P1"/>
    <property type="match status" value="1"/>
</dbReference>
<dbReference type="EMBL" id="JBFXLT010000229">
    <property type="protein sequence ID" value="KAL2801884.1"/>
    <property type="molecule type" value="Genomic_DNA"/>
</dbReference>
<sequence>MSVPEPWSQPDKRSSISHNGPIGSYFSIAPPQRPTIFDNHQISIPIDELHYPESLEATPGPVLVSPKPTISTEVSRSQQHKRRKSKVADRAIVDGVLGGRALSLLTKGRSFPPVGNTGAYVSRPTKKRLEEKERRNKIPRPMNSFMLYRQAYSERIKALTGRGDPQFLSRVAGSSWALETNEVKAEYAQWATLEAENHKKAYPGWKFKTKKPTNHPIVQGVCGISKKRAGTSNCNSNQPSLSPVVDQIPPNDRYFPLVPNANGHPEEAMLCKPFQSCASHLEDTQIPPNDWYIPFVPNANGHPKEPMLCTPFQSYAGYLHHMDTVVTGIEDTDAMQCMPTWLD</sequence>
<evidence type="ECO:0000256" key="2">
    <source>
        <dbReference type="ARBA" id="ARBA00023242"/>
    </source>
</evidence>
<dbReference type="CDD" id="cd01389">
    <property type="entry name" value="HMG-box_ROX1-like"/>
    <property type="match status" value="1"/>
</dbReference>